<evidence type="ECO:0000313" key="6">
    <source>
        <dbReference type="EMBL" id="KJL22907.1"/>
    </source>
</evidence>
<evidence type="ECO:0000256" key="1">
    <source>
        <dbReference type="ARBA" id="ARBA00022741"/>
    </source>
</evidence>
<dbReference type="PANTHER" id="PTHR22683:SF1">
    <property type="entry name" value="TYPE VII SECRETION SYSTEM PROTEIN ESSC"/>
    <property type="match status" value="1"/>
</dbReference>
<dbReference type="InterPro" id="IPR050206">
    <property type="entry name" value="FtsK/SpoIIIE/SftA"/>
</dbReference>
<dbReference type="RefSeq" id="WP_045263556.1">
    <property type="nucleotide sequence ID" value="NZ_JYIV01000024.1"/>
</dbReference>
<dbReference type="EMBL" id="JYIV01000024">
    <property type="protein sequence ID" value="KJL22907.1"/>
    <property type="molecule type" value="Genomic_DNA"/>
</dbReference>
<dbReference type="Pfam" id="PF01580">
    <property type="entry name" value="FtsK_SpoIIIE"/>
    <property type="match status" value="1"/>
</dbReference>
<dbReference type="Proteomes" id="UP000033725">
    <property type="component" value="Unassembled WGS sequence"/>
</dbReference>
<feature type="binding site" evidence="3">
    <location>
        <begin position="229"/>
        <end position="236"/>
    </location>
    <ligand>
        <name>ATP</name>
        <dbReference type="ChEBI" id="CHEBI:30616"/>
    </ligand>
</feature>
<dbReference type="InterPro" id="IPR002543">
    <property type="entry name" value="FtsK_dom"/>
</dbReference>
<keyword evidence="1 3" id="KW-0547">Nucleotide-binding</keyword>
<dbReference type="PATRIC" id="fig|82380.10.peg.1661"/>
<keyword evidence="2 3" id="KW-0067">ATP-binding</keyword>
<dbReference type="Gene3D" id="3.40.50.300">
    <property type="entry name" value="P-loop containing nucleotide triphosphate hydrolases"/>
    <property type="match status" value="1"/>
</dbReference>
<dbReference type="OrthoDB" id="5083868at2"/>
<dbReference type="AlphaFoldDB" id="A0A0F0KPS0"/>
<evidence type="ECO:0000259" key="5">
    <source>
        <dbReference type="PROSITE" id="PS50901"/>
    </source>
</evidence>
<reference evidence="6 7" key="1">
    <citation type="submission" date="2015-02" db="EMBL/GenBank/DDBJ databases">
        <title>Draft genome sequences of ten Microbacterium spp. with emphasis on heavy metal contaminated environments.</title>
        <authorList>
            <person name="Corretto E."/>
        </authorList>
    </citation>
    <scope>NUCLEOTIDE SEQUENCE [LARGE SCALE GENOMIC DNA]</scope>
    <source>
        <strain evidence="6 7">BEL163</strain>
    </source>
</reference>
<evidence type="ECO:0000313" key="7">
    <source>
        <dbReference type="Proteomes" id="UP000033725"/>
    </source>
</evidence>
<dbReference type="SUPFAM" id="SSF52540">
    <property type="entry name" value="P-loop containing nucleoside triphosphate hydrolases"/>
    <property type="match status" value="1"/>
</dbReference>
<evidence type="ECO:0000256" key="3">
    <source>
        <dbReference type="PROSITE-ProRule" id="PRU00289"/>
    </source>
</evidence>
<feature type="region of interest" description="Disordered" evidence="4">
    <location>
        <begin position="502"/>
        <end position="526"/>
    </location>
</feature>
<accession>A0A0F0KPS0</accession>
<dbReference type="InterPro" id="IPR027417">
    <property type="entry name" value="P-loop_NTPase"/>
</dbReference>
<protein>
    <submittedName>
        <fullName evidence="6">DNA translocase SftA</fullName>
    </submittedName>
</protein>
<feature type="domain" description="FtsK" evidence="5">
    <location>
        <begin position="212"/>
        <end position="432"/>
    </location>
</feature>
<gene>
    <name evidence="6" type="primary">sftA</name>
    <name evidence="6" type="ORF">RN51_01652</name>
</gene>
<dbReference type="PROSITE" id="PS50901">
    <property type="entry name" value="FTSK"/>
    <property type="match status" value="1"/>
</dbReference>
<dbReference type="PANTHER" id="PTHR22683">
    <property type="entry name" value="SPORULATION PROTEIN RELATED"/>
    <property type="match status" value="1"/>
</dbReference>
<dbReference type="GO" id="GO:0003677">
    <property type="term" value="F:DNA binding"/>
    <property type="evidence" value="ECO:0007669"/>
    <property type="project" value="InterPro"/>
</dbReference>
<dbReference type="GO" id="GO:0005524">
    <property type="term" value="F:ATP binding"/>
    <property type="evidence" value="ECO:0007669"/>
    <property type="project" value="UniProtKB-UniRule"/>
</dbReference>
<evidence type="ECO:0000256" key="4">
    <source>
        <dbReference type="SAM" id="MobiDB-lite"/>
    </source>
</evidence>
<evidence type="ECO:0000256" key="2">
    <source>
        <dbReference type="ARBA" id="ARBA00022840"/>
    </source>
</evidence>
<name>A0A0F0KPS0_9MICO</name>
<proteinExistence type="predicted"/>
<sequence>MTQKATAVPQFDTGSWDETATIAQSIAQKGFQLIGLRADGTAIISDDVMTLPDAVSPEVIDPSLNDAAALAASARYARKNKVTLTAWDKLMREPTFTTMLPATHRLRELVAEEQGKDAHEIGVHVEWSAQRSGAERVLMRLPRKADPEKVGPLIPGWSSGWTIEQDTWTGLTAFTWGPQRILPGIVPIRSLMPGAFEPTAWNRIPMGLASDGSQVIWQPQLHPHGLIAGTTGSGKTQGLLALVIGCLTRGWKVGICDPMKGGADYKFLNDFLAARPRMELEGATQLEASQDTAAILKALYREGQRRKRLCLEHDVNFWAKLPAEVREREDIRPFLLVIDEYKSLTDRDTVPTMPKGVNDPELEAEIAELREFDVAKLSISVYAGKIARELRAWGIYIWLALQKAEQDALGRDLRENLPARIQYVIPGQTFAPEVLKFLFPGDSSALAATEISILDDRESQGLGVMTQKDGPTGFRGGFAPDEEHASFPDLLRAMGVPSPVPLSMAAPTRATASPSGSDSSDRFAGL</sequence>
<comment type="caution">
    <text evidence="6">The sequence shown here is derived from an EMBL/GenBank/DDBJ whole genome shotgun (WGS) entry which is preliminary data.</text>
</comment>
<organism evidence="6 7">
    <name type="scientific">Microbacterium oxydans</name>
    <dbReference type="NCBI Taxonomy" id="82380"/>
    <lineage>
        <taxon>Bacteria</taxon>
        <taxon>Bacillati</taxon>
        <taxon>Actinomycetota</taxon>
        <taxon>Actinomycetes</taxon>
        <taxon>Micrococcales</taxon>
        <taxon>Microbacteriaceae</taxon>
        <taxon>Microbacterium</taxon>
    </lineage>
</organism>